<evidence type="ECO:0000313" key="2">
    <source>
        <dbReference type="EMBL" id="CAJ73683.1"/>
    </source>
</evidence>
<evidence type="ECO:0000313" key="3">
    <source>
        <dbReference type="EMBL" id="QII10712.1"/>
    </source>
</evidence>
<feature type="transmembrane region" description="Helical" evidence="1">
    <location>
        <begin position="21"/>
        <end position="39"/>
    </location>
</feature>
<dbReference type="AlphaFoldDB" id="Q1Q111"/>
<keyword evidence="1" id="KW-0472">Membrane</keyword>
<reference evidence="2" key="2">
    <citation type="submission" date="2006-01" db="EMBL/GenBank/DDBJ databases">
        <authorList>
            <person name="Genoscope"/>
        </authorList>
    </citation>
    <scope>NUCLEOTIDE SEQUENCE</scope>
</reference>
<organism evidence="2">
    <name type="scientific">Kuenenia stuttgartiensis</name>
    <dbReference type="NCBI Taxonomy" id="174633"/>
    <lineage>
        <taxon>Bacteria</taxon>
        <taxon>Pseudomonadati</taxon>
        <taxon>Planctomycetota</taxon>
        <taxon>Candidatus Brocadiia</taxon>
        <taxon>Candidatus Brocadiales</taxon>
        <taxon>Candidatus Brocadiaceae</taxon>
        <taxon>Candidatus Kuenenia</taxon>
    </lineage>
</organism>
<accession>Q1Q111</accession>
<sequence length="52" mass="6205">MLHSVVSFFIVRLMELPRKNAFFVRFLFTCPVCFVFEILSDAALLRYVNIYQ</sequence>
<reference evidence="3 4" key="3">
    <citation type="submission" date="2020-02" db="EMBL/GenBank/DDBJ databases">
        <title>Newly sequenced genome of strain CSTR1 showed variability in Candidatus Kuenenia stuttgartiensis genomes.</title>
        <authorList>
            <person name="Ding C."/>
            <person name="Adrian L."/>
        </authorList>
    </citation>
    <scope>NUCLEOTIDE SEQUENCE [LARGE SCALE GENOMIC DNA]</scope>
    <source>
        <strain evidence="3 4">CSTR1</strain>
    </source>
</reference>
<gene>
    <name evidence="3" type="ORF">KsCSTR_13340</name>
    <name evidence="2" type="ORF">kuste2930</name>
</gene>
<keyword evidence="1" id="KW-0812">Transmembrane</keyword>
<dbReference type="EMBL" id="CP049055">
    <property type="protein sequence ID" value="QII10712.1"/>
    <property type="molecule type" value="Genomic_DNA"/>
</dbReference>
<dbReference type="Proteomes" id="UP000501926">
    <property type="component" value="Chromosome"/>
</dbReference>
<name>Q1Q111_KUEST</name>
<evidence type="ECO:0000256" key="1">
    <source>
        <dbReference type="SAM" id="Phobius"/>
    </source>
</evidence>
<dbReference type="EMBL" id="CT573071">
    <property type="protein sequence ID" value="CAJ73683.1"/>
    <property type="molecule type" value="Genomic_DNA"/>
</dbReference>
<protein>
    <submittedName>
        <fullName evidence="2">Uncharacterized protein</fullName>
    </submittedName>
</protein>
<evidence type="ECO:0000313" key="4">
    <source>
        <dbReference type="Proteomes" id="UP000501926"/>
    </source>
</evidence>
<keyword evidence="1" id="KW-1133">Transmembrane helix</keyword>
<reference evidence="2" key="1">
    <citation type="journal article" date="2006" name="Nature">
        <title>Deciphering the evolution and metabolism of an anammox bacterium from a community genome.</title>
        <authorList>
            <person name="Strous M."/>
            <person name="Pelletier E."/>
            <person name="Mangenot S."/>
            <person name="Rattei T."/>
            <person name="Lehner A."/>
            <person name="Taylor M.W."/>
            <person name="Horn M."/>
            <person name="Daims H."/>
            <person name="Bartol-Mavel D."/>
            <person name="Wincker P."/>
            <person name="Barbe V."/>
            <person name="Fonknechten N."/>
            <person name="Vallenet D."/>
            <person name="Segurens B."/>
            <person name="Schenowitz-Truong C."/>
            <person name="Medigue C."/>
            <person name="Collingro A."/>
            <person name="Snel B."/>
            <person name="Dutilh B.E."/>
            <person name="OpDenCamp H.J.M."/>
            <person name="vanDerDrift C."/>
            <person name="Cirpus I."/>
            <person name="vanDePas-Schoonen K.T."/>
            <person name="Harhangi H.R."/>
            <person name="vanNiftrik L."/>
            <person name="Schmid M."/>
            <person name="Keltjens J."/>
            <person name="vanDeVossenberg J."/>
            <person name="Kartal B."/>
            <person name="Meier H."/>
            <person name="Frishman D."/>
            <person name="Huynen M.A."/>
            <person name="Mewes H."/>
            <person name="Weissenbach J."/>
            <person name="Jetten M.S.M."/>
            <person name="Wagner M."/>
            <person name="LePaslier D."/>
        </authorList>
    </citation>
    <scope>NUCLEOTIDE SEQUENCE</scope>
</reference>
<proteinExistence type="predicted"/>